<dbReference type="eggNOG" id="COG3547">
    <property type="taxonomic scope" value="Bacteria"/>
</dbReference>
<dbReference type="GO" id="GO:0003677">
    <property type="term" value="F:DNA binding"/>
    <property type="evidence" value="ECO:0007669"/>
    <property type="project" value="InterPro"/>
</dbReference>
<dbReference type="RefSeq" id="WP_008382682.1">
    <property type="nucleotide sequence ID" value="NZ_BAOP01000114.1"/>
</dbReference>
<dbReference type="Proteomes" id="UP000035009">
    <property type="component" value="Unassembled WGS sequence"/>
</dbReference>
<evidence type="ECO:0000259" key="1">
    <source>
        <dbReference type="Pfam" id="PF01548"/>
    </source>
</evidence>
<accession>M3V0U6</accession>
<name>M3V0U6_GORML</name>
<dbReference type="EMBL" id="BAOP01000114">
    <property type="protein sequence ID" value="GAC82147.1"/>
    <property type="molecule type" value="Genomic_DNA"/>
</dbReference>
<dbReference type="OrthoDB" id="3188901at2"/>
<feature type="non-terminal residue" evidence="2">
    <location>
        <position position="146"/>
    </location>
</feature>
<gene>
    <name evidence="2" type="ORF">GM1_114_00010</name>
</gene>
<evidence type="ECO:0000313" key="3">
    <source>
        <dbReference type="Proteomes" id="UP000035009"/>
    </source>
</evidence>
<evidence type="ECO:0000313" key="2">
    <source>
        <dbReference type="EMBL" id="GAC82147.1"/>
    </source>
</evidence>
<dbReference type="GO" id="GO:0004803">
    <property type="term" value="F:transposase activity"/>
    <property type="evidence" value="ECO:0007669"/>
    <property type="project" value="InterPro"/>
</dbReference>
<dbReference type="AlphaFoldDB" id="M3V0U6"/>
<proteinExistence type="predicted"/>
<dbReference type="InterPro" id="IPR002525">
    <property type="entry name" value="Transp_IS110-like_N"/>
</dbReference>
<keyword evidence="3" id="KW-1185">Reference proteome</keyword>
<dbReference type="GO" id="GO:0006313">
    <property type="term" value="P:DNA transposition"/>
    <property type="evidence" value="ECO:0007669"/>
    <property type="project" value="InterPro"/>
</dbReference>
<dbReference type="InterPro" id="IPR047650">
    <property type="entry name" value="Transpos_IS110"/>
</dbReference>
<sequence length="146" mass="15739">MLFVGDDWAEDHHDLVVIDDNQKVVARARVPEGPAGITAFTDVIARAALKTVTSDDDLDDDAVEVMVGIELNHGPWVQALVAAGYQVFGVDPLQAKRFRESWSNSKTKSDSGDALGLAELVRSRHRTLTTVGADSEGSAAIRILAR</sequence>
<comment type="caution">
    <text evidence="2">The sequence shown here is derived from an EMBL/GenBank/DDBJ whole genome shotgun (WGS) entry which is preliminary data.</text>
</comment>
<dbReference type="PANTHER" id="PTHR33055">
    <property type="entry name" value="TRANSPOSASE FOR INSERTION SEQUENCE ELEMENT IS1111A"/>
    <property type="match status" value="1"/>
</dbReference>
<dbReference type="STRING" id="410332.SAMN04488550_4033"/>
<dbReference type="PANTHER" id="PTHR33055:SF3">
    <property type="entry name" value="PUTATIVE TRANSPOSASE FOR IS117-RELATED"/>
    <property type="match status" value="1"/>
</dbReference>
<feature type="domain" description="Transposase IS110-like N-terminal" evidence="1">
    <location>
        <begin position="4"/>
        <end position="146"/>
    </location>
</feature>
<dbReference type="Pfam" id="PF01548">
    <property type="entry name" value="DEDD_Tnp_IS110"/>
    <property type="match status" value="1"/>
</dbReference>
<organism evidence="2 3">
    <name type="scientific">Gordonia malaquae NBRC 108250</name>
    <dbReference type="NCBI Taxonomy" id="1223542"/>
    <lineage>
        <taxon>Bacteria</taxon>
        <taxon>Bacillati</taxon>
        <taxon>Actinomycetota</taxon>
        <taxon>Actinomycetes</taxon>
        <taxon>Mycobacteriales</taxon>
        <taxon>Gordoniaceae</taxon>
        <taxon>Gordonia</taxon>
    </lineage>
</organism>
<protein>
    <submittedName>
        <fullName evidence="2">Putative transposase</fullName>
    </submittedName>
</protein>
<reference evidence="2 3" key="1">
    <citation type="submission" date="2013-02" db="EMBL/GenBank/DDBJ databases">
        <title>Whole genome shotgun sequence of Gordonia malaquae NBRC 108250.</title>
        <authorList>
            <person name="Yoshida I."/>
            <person name="Hosoyama A."/>
            <person name="Tsuchikane K."/>
            <person name="Ando Y."/>
            <person name="Baba S."/>
            <person name="Ohji S."/>
            <person name="Hamada M."/>
            <person name="Tamura T."/>
            <person name="Yamazoe A."/>
            <person name="Yamazaki S."/>
            <person name="Fujita N."/>
        </authorList>
    </citation>
    <scope>NUCLEOTIDE SEQUENCE [LARGE SCALE GENOMIC DNA]</scope>
    <source>
        <strain evidence="2 3">NBRC 108250</strain>
    </source>
</reference>